<dbReference type="FunFam" id="2.60.40.420:FF:000016">
    <property type="entry name" value="Monocopper oxidase-like protein"/>
    <property type="match status" value="1"/>
</dbReference>
<evidence type="ECO:0000256" key="2">
    <source>
        <dbReference type="ARBA" id="ARBA00023180"/>
    </source>
</evidence>
<keyword evidence="2" id="KW-0325">Glycoprotein</keyword>
<dbReference type="InterPro" id="IPR001117">
    <property type="entry name" value="Cu-oxidase_2nd"/>
</dbReference>
<evidence type="ECO:0000259" key="3">
    <source>
        <dbReference type="Pfam" id="PF00394"/>
    </source>
</evidence>
<evidence type="ECO:0000259" key="5">
    <source>
        <dbReference type="Pfam" id="PF07732"/>
    </source>
</evidence>
<dbReference type="GO" id="GO:0005507">
    <property type="term" value="F:copper ion binding"/>
    <property type="evidence" value="ECO:0007669"/>
    <property type="project" value="InterPro"/>
</dbReference>
<dbReference type="Pfam" id="PF00394">
    <property type="entry name" value="Cu-oxidase"/>
    <property type="match status" value="1"/>
</dbReference>
<dbReference type="OMA" id="GQWNPHK"/>
<comment type="similarity">
    <text evidence="1">Belongs to the multicopper oxidase family.</text>
</comment>
<dbReference type="SMR" id="A0A1S4BIV5"/>
<proteinExistence type="inferred from homology"/>
<evidence type="ECO:0000259" key="4">
    <source>
        <dbReference type="Pfam" id="PF07731"/>
    </source>
</evidence>
<dbReference type="InterPro" id="IPR011706">
    <property type="entry name" value="Cu-oxidase_C"/>
</dbReference>
<gene>
    <name evidence="6" type="primary">LOC107808750</name>
</gene>
<feature type="domain" description="Plastocyanin-like" evidence="4">
    <location>
        <begin position="297"/>
        <end position="435"/>
    </location>
</feature>
<dbReference type="PANTHER" id="PTHR11709:SF115">
    <property type="entry name" value="OS07G0119400 PROTEIN"/>
    <property type="match status" value="1"/>
</dbReference>
<dbReference type="STRING" id="4097.A0A1S4BIV5"/>
<dbReference type="Pfam" id="PF07731">
    <property type="entry name" value="Cu-oxidase_2"/>
    <property type="match status" value="1"/>
</dbReference>
<feature type="domain" description="Plastocyanin-like" evidence="3">
    <location>
        <begin position="83"/>
        <end position="217"/>
    </location>
</feature>
<dbReference type="Gene3D" id="2.60.40.420">
    <property type="entry name" value="Cupredoxins - blue copper proteins"/>
    <property type="match status" value="3"/>
</dbReference>
<dbReference type="RefSeq" id="XP_016488801.1">
    <property type="nucleotide sequence ID" value="XM_016633315.1"/>
</dbReference>
<evidence type="ECO:0000256" key="1">
    <source>
        <dbReference type="ARBA" id="ARBA00010609"/>
    </source>
</evidence>
<dbReference type="InterPro" id="IPR045087">
    <property type="entry name" value="Cu-oxidase_fam"/>
</dbReference>
<dbReference type="PaxDb" id="4097-A0A1S4BIV5"/>
<sequence length="459" mass="51521">MYLLFRNGIKQRKNSWQDGVLGTNCPIPPNSNYTYKFQMKDQIGSYTYFPSTQLHRAVGGFGALNIYARSVIPVPYAKPAGDFSLLIGDWYKSSHKVLRQILDSGKSLPFPSGLLINGQKQSSFTGDQGKTYMFRISNVGLKNTFNFRIHGHKMRVVEVEGSHVIQSLYDSLDVHVGQSMSVLVTLDQPPKDYYIVASTRFTRTVLTATAVLHYSNSQTSVSGPMPSAPAGQMHWSMLQARTFRWNLTANAARPNPQGTFHYGKITISRSFVLANSAPLINGKLRYAVNRVSYVNPDTPLKLADHFNIPGVFSLNSIQTFPSDGSPYLATAVFPASHHDFIEIVFQNNEATMQSWHLDGYDFWVVGFGSGTWTQASRNKYNLVDAPTRHTTQVYPKSWTAILVSLDNQGMWNLRSAMWDRQYLGQQVYLRVYNPTQSLANEYYIPTNALLCGKAAGRHP</sequence>
<organism evidence="6">
    <name type="scientific">Nicotiana tabacum</name>
    <name type="common">Common tobacco</name>
    <dbReference type="NCBI Taxonomy" id="4097"/>
    <lineage>
        <taxon>Eukaryota</taxon>
        <taxon>Viridiplantae</taxon>
        <taxon>Streptophyta</taxon>
        <taxon>Embryophyta</taxon>
        <taxon>Tracheophyta</taxon>
        <taxon>Spermatophyta</taxon>
        <taxon>Magnoliopsida</taxon>
        <taxon>eudicotyledons</taxon>
        <taxon>Gunneridae</taxon>
        <taxon>Pentapetalae</taxon>
        <taxon>asterids</taxon>
        <taxon>lamiids</taxon>
        <taxon>Solanales</taxon>
        <taxon>Solanaceae</taxon>
        <taxon>Nicotianoideae</taxon>
        <taxon>Nicotianeae</taxon>
        <taxon>Nicotiana</taxon>
    </lineage>
</organism>
<dbReference type="KEGG" id="nta:107808750"/>
<name>A0A1S4BIV5_TOBAC</name>
<dbReference type="GO" id="GO:0016491">
    <property type="term" value="F:oxidoreductase activity"/>
    <property type="evidence" value="ECO:0000318"/>
    <property type="project" value="GO_Central"/>
</dbReference>
<protein>
    <submittedName>
        <fullName evidence="6">L-ascorbate oxidase homolog</fullName>
    </submittedName>
</protein>
<dbReference type="InterPro" id="IPR011707">
    <property type="entry name" value="Cu-oxidase-like_N"/>
</dbReference>
<dbReference type="AlphaFoldDB" id="A0A1S4BIV5"/>
<dbReference type="OrthoDB" id="2121828at2759"/>
<dbReference type="FunFam" id="2.60.40.420:FF:000012">
    <property type="entry name" value="Monocopper oxidase-like protein"/>
    <property type="match status" value="1"/>
</dbReference>
<dbReference type="Pfam" id="PF07732">
    <property type="entry name" value="Cu-oxidase_3"/>
    <property type="match status" value="1"/>
</dbReference>
<dbReference type="SUPFAM" id="SSF49503">
    <property type="entry name" value="Cupredoxins"/>
    <property type="match status" value="3"/>
</dbReference>
<feature type="domain" description="Plastocyanin-like" evidence="5">
    <location>
        <begin position="7"/>
        <end position="69"/>
    </location>
</feature>
<reference evidence="6" key="1">
    <citation type="submission" date="2025-08" db="UniProtKB">
        <authorList>
            <consortium name="RefSeq"/>
        </authorList>
    </citation>
    <scope>IDENTIFICATION</scope>
</reference>
<evidence type="ECO:0000313" key="6">
    <source>
        <dbReference type="RefSeq" id="XP_016488801.1"/>
    </source>
</evidence>
<accession>A0A1S4BIV5</accession>
<dbReference type="PANTHER" id="PTHR11709">
    <property type="entry name" value="MULTI-COPPER OXIDASE"/>
    <property type="match status" value="1"/>
</dbReference>
<dbReference type="InterPro" id="IPR008972">
    <property type="entry name" value="Cupredoxin"/>
</dbReference>